<accession>A0A1I6R6B7</accession>
<name>A0A1I6R6B7_9FLAO</name>
<feature type="transmembrane region" description="Helical" evidence="1">
    <location>
        <begin position="352"/>
        <end position="373"/>
    </location>
</feature>
<dbReference type="PANTHER" id="PTHR34219:SF3">
    <property type="entry name" value="BLL7967 PROTEIN"/>
    <property type="match status" value="1"/>
</dbReference>
<feature type="transmembrane region" description="Helical" evidence="1">
    <location>
        <begin position="207"/>
        <end position="227"/>
    </location>
</feature>
<sequence>MGKMNFKKIIGKIHLWLGLSSGLIVFIIAITGCIYVFSEEFTNSFRKNDMYVQPQKKTLELNQLWESTQEQIGSTFQLSWVNVYNNPTKSYIFYAYKSNENAITYFENIEYYKSIYVNPYTGKILNIYNEELDFFNIVKMLHWSLLLKTEYGQPIVGYSTIIFVIMLISGFILWWPKNKKSRKQRFSFQWKNTTRWKRKNYDLHNILGFYIGSVAIIIALTGLVWAFSWFQAIVYVVGAGTTTPPDFSRATSSYIENSKPKAFDIALKTTKEKYIDSNGFRITPAKDSTDIINVYIQQYDGLYYVNHGLQFDQYSGKLLKERKHQNKNFGEKIINANYDIHVGAILGMPGKIIAFIASLICASLPLTGFLIWIGRKRKKNYYS</sequence>
<dbReference type="InterPro" id="IPR005625">
    <property type="entry name" value="PepSY-ass_TM"/>
</dbReference>
<organism evidence="2 3">
    <name type="scientific">Lutibacter maritimus</name>
    <dbReference type="NCBI Taxonomy" id="593133"/>
    <lineage>
        <taxon>Bacteria</taxon>
        <taxon>Pseudomonadati</taxon>
        <taxon>Bacteroidota</taxon>
        <taxon>Flavobacteriia</taxon>
        <taxon>Flavobacteriales</taxon>
        <taxon>Flavobacteriaceae</taxon>
        <taxon>Lutibacter</taxon>
    </lineage>
</organism>
<evidence type="ECO:0000256" key="1">
    <source>
        <dbReference type="SAM" id="Phobius"/>
    </source>
</evidence>
<dbReference type="Proteomes" id="UP000199312">
    <property type="component" value="Unassembled WGS sequence"/>
</dbReference>
<evidence type="ECO:0000313" key="2">
    <source>
        <dbReference type="EMBL" id="SFS60209.1"/>
    </source>
</evidence>
<dbReference type="STRING" id="593133.SAMN04488006_2278"/>
<dbReference type="EMBL" id="FOZP01000005">
    <property type="protein sequence ID" value="SFS60209.1"/>
    <property type="molecule type" value="Genomic_DNA"/>
</dbReference>
<keyword evidence="3" id="KW-1185">Reference proteome</keyword>
<protein>
    <submittedName>
        <fullName evidence="2">Uncharacterized iron-regulated membrane protein</fullName>
    </submittedName>
</protein>
<gene>
    <name evidence="2" type="ORF">SAMN04488006_2278</name>
</gene>
<keyword evidence="1" id="KW-0812">Transmembrane</keyword>
<feature type="transmembrane region" description="Helical" evidence="1">
    <location>
        <begin position="155"/>
        <end position="175"/>
    </location>
</feature>
<feature type="transmembrane region" description="Helical" evidence="1">
    <location>
        <begin position="13"/>
        <end position="37"/>
    </location>
</feature>
<keyword evidence="1" id="KW-0472">Membrane</keyword>
<dbReference type="AlphaFoldDB" id="A0A1I6R6B7"/>
<evidence type="ECO:0000313" key="3">
    <source>
        <dbReference type="Proteomes" id="UP000199312"/>
    </source>
</evidence>
<keyword evidence="1" id="KW-1133">Transmembrane helix</keyword>
<dbReference type="Pfam" id="PF03929">
    <property type="entry name" value="PepSY_TM"/>
    <property type="match status" value="1"/>
</dbReference>
<reference evidence="3" key="1">
    <citation type="submission" date="2016-10" db="EMBL/GenBank/DDBJ databases">
        <authorList>
            <person name="Varghese N."/>
            <person name="Submissions S."/>
        </authorList>
    </citation>
    <scope>NUCLEOTIDE SEQUENCE [LARGE SCALE GENOMIC DNA]</scope>
    <source>
        <strain evidence="3">DSM 24450</strain>
    </source>
</reference>
<dbReference type="PROSITE" id="PS51257">
    <property type="entry name" value="PROKAR_LIPOPROTEIN"/>
    <property type="match status" value="1"/>
</dbReference>
<dbReference type="PANTHER" id="PTHR34219">
    <property type="entry name" value="IRON-REGULATED INNER MEMBRANE PROTEIN-RELATED"/>
    <property type="match status" value="1"/>
</dbReference>
<dbReference type="OrthoDB" id="111691at2"/>
<proteinExistence type="predicted"/>